<dbReference type="PROSITE" id="PS50835">
    <property type="entry name" value="IG_LIKE"/>
    <property type="match status" value="1"/>
</dbReference>
<feature type="domain" description="Ig-like" evidence="2">
    <location>
        <begin position="20"/>
        <end position="124"/>
    </location>
</feature>
<dbReference type="Gene3D" id="2.60.40.10">
    <property type="entry name" value="Immunoglobulins"/>
    <property type="match status" value="1"/>
</dbReference>
<dbReference type="SMART" id="SM00409">
    <property type="entry name" value="IG"/>
    <property type="match status" value="1"/>
</dbReference>
<evidence type="ECO:0000313" key="4">
    <source>
        <dbReference type="Proteomes" id="UP001558613"/>
    </source>
</evidence>
<dbReference type="Proteomes" id="UP001558613">
    <property type="component" value="Unassembled WGS sequence"/>
</dbReference>
<organism evidence="3 4">
    <name type="scientific">Cirrhinus molitorella</name>
    <name type="common">mud carp</name>
    <dbReference type="NCBI Taxonomy" id="172907"/>
    <lineage>
        <taxon>Eukaryota</taxon>
        <taxon>Metazoa</taxon>
        <taxon>Chordata</taxon>
        <taxon>Craniata</taxon>
        <taxon>Vertebrata</taxon>
        <taxon>Euteleostomi</taxon>
        <taxon>Actinopterygii</taxon>
        <taxon>Neopterygii</taxon>
        <taxon>Teleostei</taxon>
        <taxon>Ostariophysi</taxon>
        <taxon>Cypriniformes</taxon>
        <taxon>Cyprinidae</taxon>
        <taxon>Labeoninae</taxon>
        <taxon>Labeonini</taxon>
        <taxon>Cirrhinus</taxon>
    </lineage>
</organism>
<dbReference type="EMBL" id="JAYMGO010000022">
    <property type="protein sequence ID" value="KAL1251708.1"/>
    <property type="molecule type" value="Genomic_DNA"/>
</dbReference>
<comment type="caution">
    <text evidence="3">The sequence shown here is derived from an EMBL/GenBank/DDBJ whole genome shotgun (WGS) entry which is preliminary data.</text>
</comment>
<dbReference type="Pfam" id="PF07686">
    <property type="entry name" value="V-set"/>
    <property type="match status" value="1"/>
</dbReference>
<accession>A0ABR3LFU3</accession>
<reference evidence="3 4" key="1">
    <citation type="submission" date="2023-09" db="EMBL/GenBank/DDBJ databases">
        <authorList>
            <person name="Wang M."/>
        </authorList>
    </citation>
    <scope>NUCLEOTIDE SEQUENCE [LARGE SCALE GENOMIC DNA]</scope>
    <source>
        <strain evidence="3">GT-2023</strain>
        <tissue evidence="3">Liver</tissue>
    </source>
</reference>
<name>A0ABR3LFU3_9TELE</name>
<sequence length="185" mass="19750">MISNSSSNSKIYRITVNGVPAAQRDEMNTKSIVEGESVTLDPSVSNPNNSLMWYFNDTLIAEITRDQSKICTDIQCSDKFQDRLKLGQQTGSLIITNARTTDSGHYKLQISSSSSIRNRRHSIDVTSVKNFKVSVTAVPDLGLSQAAVGGICGVLLLIAVVAGGVALAIKTGVCMKDSNQGNGVL</sequence>
<dbReference type="InterPro" id="IPR003599">
    <property type="entry name" value="Ig_sub"/>
</dbReference>
<evidence type="ECO:0000259" key="2">
    <source>
        <dbReference type="PROSITE" id="PS50835"/>
    </source>
</evidence>
<dbReference type="InterPro" id="IPR036179">
    <property type="entry name" value="Ig-like_dom_sf"/>
</dbReference>
<dbReference type="PANTHER" id="PTHR21063:SF4">
    <property type="entry name" value="CD48 ANTIGEN-RELATED"/>
    <property type="match status" value="1"/>
</dbReference>
<keyword evidence="1" id="KW-1133">Transmembrane helix</keyword>
<protein>
    <recommendedName>
        <fullName evidence="2">Ig-like domain-containing protein</fullName>
    </recommendedName>
</protein>
<gene>
    <name evidence="3" type="ORF">QQF64_019504</name>
</gene>
<proteinExistence type="predicted"/>
<keyword evidence="4" id="KW-1185">Reference proteome</keyword>
<dbReference type="InterPro" id="IPR013106">
    <property type="entry name" value="Ig_V-set"/>
</dbReference>
<evidence type="ECO:0000256" key="1">
    <source>
        <dbReference type="SAM" id="Phobius"/>
    </source>
</evidence>
<dbReference type="PANTHER" id="PTHR21063">
    <property type="entry name" value="LFA-3"/>
    <property type="match status" value="1"/>
</dbReference>
<dbReference type="InterPro" id="IPR013783">
    <property type="entry name" value="Ig-like_fold"/>
</dbReference>
<evidence type="ECO:0000313" key="3">
    <source>
        <dbReference type="EMBL" id="KAL1251708.1"/>
    </source>
</evidence>
<dbReference type="SUPFAM" id="SSF48726">
    <property type="entry name" value="Immunoglobulin"/>
    <property type="match status" value="1"/>
</dbReference>
<keyword evidence="1" id="KW-0812">Transmembrane</keyword>
<feature type="transmembrane region" description="Helical" evidence="1">
    <location>
        <begin position="146"/>
        <end position="169"/>
    </location>
</feature>
<dbReference type="InterPro" id="IPR007110">
    <property type="entry name" value="Ig-like_dom"/>
</dbReference>
<keyword evidence="1" id="KW-0472">Membrane</keyword>